<keyword evidence="2" id="KW-1185">Reference proteome</keyword>
<evidence type="ECO:0000313" key="1">
    <source>
        <dbReference type="EMBL" id="THU77640.1"/>
    </source>
</evidence>
<sequence>MRRSGHKLNNGAVPWLSPAPKLFVKCSNEYSSRLTSLEADMPFQTWSEQGIDPFPDFH</sequence>
<gene>
    <name evidence="1" type="ORF">K435DRAFT_786607</name>
</gene>
<dbReference type="AlphaFoldDB" id="A0A4S8KPU9"/>
<dbReference type="Proteomes" id="UP000297245">
    <property type="component" value="Unassembled WGS sequence"/>
</dbReference>
<reference evidence="1 2" key="1">
    <citation type="journal article" date="2019" name="Nat. Ecol. Evol.">
        <title>Megaphylogeny resolves global patterns of mushroom evolution.</title>
        <authorList>
            <person name="Varga T."/>
            <person name="Krizsan K."/>
            <person name="Foldi C."/>
            <person name="Dima B."/>
            <person name="Sanchez-Garcia M."/>
            <person name="Sanchez-Ramirez S."/>
            <person name="Szollosi G.J."/>
            <person name="Szarkandi J.G."/>
            <person name="Papp V."/>
            <person name="Albert L."/>
            <person name="Andreopoulos W."/>
            <person name="Angelini C."/>
            <person name="Antonin V."/>
            <person name="Barry K.W."/>
            <person name="Bougher N.L."/>
            <person name="Buchanan P."/>
            <person name="Buyck B."/>
            <person name="Bense V."/>
            <person name="Catcheside P."/>
            <person name="Chovatia M."/>
            <person name="Cooper J."/>
            <person name="Damon W."/>
            <person name="Desjardin D."/>
            <person name="Finy P."/>
            <person name="Geml J."/>
            <person name="Haridas S."/>
            <person name="Hughes K."/>
            <person name="Justo A."/>
            <person name="Karasinski D."/>
            <person name="Kautmanova I."/>
            <person name="Kiss B."/>
            <person name="Kocsube S."/>
            <person name="Kotiranta H."/>
            <person name="LaButti K.M."/>
            <person name="Lechner B.E."/>
            <person name="Liimatainen K."/>
            <person name="Lipzen A."/>
            <person name="Lukacs Z."/>
            <person name="Mihaltcheva S."/>
            <person name="Morgado L.N."/>
            <person name="Niskanen T."/>
            <person name="Noordeloos M.E."/>
            <person name="Ohm R.A."/>
            <person name="Ortiz-Santana B."/>
            <person name="Ovrebo C."/>
            <person name="Racz N."/>
            <person name="Riley R."/>
            <person name="Savchenko A."/>
            <person name="Shiryaev A."/>
            <person name="Soop K."/>
            <person name="Spirin V."/>
            <person name="Szebenyi C."/>
            <person name="Tomsovsky M."/>
            <person name="Tulloss R.E."/>
            <person name="Uehling J."/>
            <person name="Grigoriev I.V."/>
            <person name="Vagvolgyi C."/>
            <person name="Papp T."/>
            <person name="Martin F.M."/>
            <person name="Miettinen O."/>
            <person name="Hibbett D.S."/>
            <person name="Nagy L.G."/>
        </authorList>
    </citation>
    <scope>NUCLEOTIDE SEQUENCE [LARGE SCALE GENOMIC DNA]</scope>
    <source>
        <strain evidence="1 2">CBS 962.96</strain>
    </source>
</reference>
<organism evidence="1 2">
    <name type="scientific">Dendrothele bispora (strain CBS 962.96)</name>
    <dbReference type="NCBI Taxonomy" id="1314807"/>
    <lineage>
        <taxon>Eukaryota</taxon>
        <taxon>Fungi</taxon>
        <taxon>Dikarya</taxon>
        <taxon>Basidiomycota</taxon>
        <taxon>Agaricomycotina</taxon>
        <taxon>Agaricomycetes</taxon>
        <taxon>Agaricomycetidae</taxon>
        <taxon>Agaricales</taxon>
        <taxon>Agaricales incertae sedis</taxon>
        <taxon>Dendrothele</taxon>
    </lineage>
</organism>
<proteinExistence type="predicted"/>
<name>A0A4S8KPU9_DENBC</name>
<protein>
    <submittedName>
        <fullName evidence="1">Uncharacterized protein</fullName>
    </submittedName>
</protein>
<evidence type="ECO:0000313" key="2">
    <source>
        <dbReference type="Proteomes" id="UP000297245"/>
    </source>
</evidence>
<accession>A0A4S8KPU9</accession>
<dbReference type="EMBL" id="ML180378">
    <property type="protein sequence ID" value="THU77640.1"/>
    <property type="molecule type" value="Genomic_DNA"/>
</dbReference>